<protein>
    <submittedName>
        <fullName evidence="3">Helix-turn-helix transcriptional regulator</fullName>
    </submittedName>
</protein>
<keyword evidence="1" id="KW-0238">DNA-binding</keyword>
<evidence type="ECO:0000313" key="4">
    <source>
        <dbReference type="Proteomes" id="UP001285244"/>
    </source>
</evidence>
<proteinExistence type="predicted"/>
<dbReference type="EMBL" id="JALBUS010000002">
    <property type="protein sequence ID" value="MDX8416588.1"/>
    <property type="molecule type" value="Genomic_DNA"/>
</dbReference>
<evidence type="ECO:0000259" key="2">
    <source>
        <dbReference type="PROSITE" id="PS50943"/>
    </source>
</evidence>
<sequence>MPSDIKMTLKTAREIKKLSQEDAARLIGVSVDTLSNYERGKTFPDVVTLKRIEKVYGVSYNQLIFLT</sequence>
<dbReference type="SUPFAM" id="SSF47413">
    <property type="entry name" value="lambda repressor-like DNA-binding domains"/>
    <property type="match status" value="1"/>
</dbReference>
<dbReference type="InterPro" id="IPR010982">
    <property type="entry name" value="Lambda_DNA-bd_dom_sf"/>
</dbReference>
<dbReference type="Proteomes" id="UP001285244">
    <property type="component" value="Unassembled WGS sequence"/>
</dbReference>
<dbReference type="PANTHER" id="PTHR46558:SF11">
    <property type="entry name" value="HTH-TYPE TRANSCRIPTIONAL REGULATOR XRE"/>
    <property type="match status" value="1"/>
</dbReference>
<reference evidence="3 4" key="1">
    <citation type="submission" date="2022-03" db="EMBL/GenBank/DDBJ databases">
        <title>Novel taxa within the pig intestine.</title>
        <authorList>
            <person name="Wylensek D."/>
            <person name="Bishof K."/>
            <person name="Afrizal A."/>
            <person name="Clavel T."/>
        </authorList>
    </citation>
    <scope>NUCLEOTIDE SEQUENCE [LARGE SCALE GENOMIC DNA]</scope>
    <source>
        <strain evidence="3 4">Cla-KB-P134</strain>
    </source>
</reference>
<dbReference type="Gene3D" id="1.10.260.40">
    <property type="entry name" value="lambda repressor-like DNA-binding domains"/>
    <property type="match status" value="1"/>
</dbReference>
<dbReference type="PANTHER" id="PTHR46558">
    <property type="entry name" value="TRACRIPTIONAL REGULATORY PROTEIN-RELATED-RELATED"/>
    <property type="match status" value="1"/>
</dbReference>
<dbReference type="CDD" id="cd00093">
    <property type="entry name" value="HTH_XRE"/>
    <property type="match status" value="1"/>
</dbReference>
<dbReference type="InterPro" id="IPR001387">
    <property type="entry name" value="Cro/C1-type_HTH"/>
</dbReference>
<evidence type="ECO:0000313" key="3">
    <source>
        <dbReference type="EMBL" id="MDX8416588.1"/>
    </source>
</evidence>
<dbReference type="SMART" id="SM00530">
    <property type="entry name" value="HTH_XRE"/>
    <property type="match status" value="1"/>
</dbReference>
<gene>
    <name evidence="3" type="ORF">MOZ64_01855</name>
</gene>
<dbReference type="RefSeq" id="WP_317313202.1">
    <property type="nucleotide sequence ID" value="NZ_JALBUS010000002.1"/>
</dbReference>
<evidence type="ECO:0000256" key="1">
    <source>
        <dbReference type="ARBA" id="ARBA00023125"/>
    </source>
</evidence>
<accession>A0ABU4WJZ2</accession>
<name>A0ABU4WJZ2_9FIRM</name>
<dbReference type="PROSITE" id="PS50943">
    <property type="entry name" value="HTH_CROC1"/>
    <property type="match status" value="1"/>
</dbReference>
<organism evidence="3 4">
    <name type="scientific">Absicoccus intestinalis</name>
    <dbReference type="NCBI Taxonomy" id="2926319"/>
    <lineage>
        <taxon>Bacteria</taxon>
        <taxon>Bacillati</taxon>
        <taxon>Bacillota</taxon>
        <taxon>Erysipelotrichia</taxon>
        <taxon>Erysipelotrichales</taxon>
        <taxon>Erysipelotrichaceae</taxon>
        <taxon>Absicoccus</taxon>
    </lineage>
</organism>
<feature type="domain" description="HTH cro/C1-type" evidence="2">
    <location>
        <begin position="9"/>
        <end position="63"/>
    </location>
</feature>
<keyword evidence="4" id="KW-1185">Reference proteome</keyword>
<dbReference type="Pfam" id="PF01381">
    <property type="entry name" value="HTH_3"/>
    <property type="match status" value="1"/>
</dbReference>
<comment type="caution">
    <text evidence="3">The sequence shown here is derived from an EMBL/GenBank/DDBJ whole genome shotgun (WGS) entry which is preliminary data.</text>
</comment>